<sequence length="235" mass="27173">MRIIHEVNKLNEYVLQKMEHSFLKEYVNVPQLNKDKCLITCSLLAESGYEGEELQELYAAVMLVQCALDTHETILKIRDGHVKERQLTVLAGDYYSSLYYFMLSVCEDVALIRALSLGIQDVNENKMRLFYSKHIKPEEVTNSIKGMEAGILNRVARHLKKEQYIPFISEFLFISATSHCPDSLFSDYHLQIKNDVLLARHKLKTQKQPLSLKPVMEKRMRGLLDGPHYLLPEEG</sequence>
<dbReference type="InterPro" id="IPR009920">
    <property type="entry name" value="HEPPP_synth_su1"/>
</dbReference>
<dbReference type="Proteomes" id="UP000054099">
    <property type="component" value="Unassembled WGS sequence"/>
</dbReference>
<accession>A0A0V8JF86</accession>
<name>A0A0V8JF86_9BACL</name>
<dbReference type="RefSeq" id="WP_061970672.1">
    <property type="nucleotide sequence ID" value="NZ_FMAV01000001.1"/>
</dbReference>
<organism evidence="1 2">
    <name type="scientific">Fictibacillus enclensis</name>
    <dbReference type="NCBI Taxonomy" id="1017270"/>
    <lineage>
        <taxon>Bacteria</taxon>
        <taxon>Bacillati</taxon>
        <taxon>Bacillota</taxon>
        <taxon>Bacilli</taxon>
        <taxon>Bacillales</taxon>
        <taxon>Fictibacillaceae</taxon>
        <taxon>Fictibacillus</taxon>
    </lineage>
</organism>
<dbReference type="Pfam" id="PF07307">
    <property type="entry name" value="HEPPP_synt_1"/>
    <property type="match status" value="1"/>
</dbReference>
<evidence type="ECO:0000313" key="2">
    <source>
        <dbReference type="Proteomes" id="UP000054099"/>
    </source>
</evidence>
<keyword evidence="2" id="KW-1185">Reference proteome</keyword>
<comment type="caution">
    <text evidence="1">The sequence shown here is derived from an EMBL/GenBank/DDBJ whole genome shotgun (WGS) entry which is preliminary data.</text>
</comment>
<dbReference type="EMBL" id="LNQN01000001">
    <property type="protein sequence ID" value="KSU85585.1"/>
    <property type="molecule type" value="Genomic_DNA"/>
</dbReference>
<proteinExistence type="predicted"/>
<dbReference type="AlphaFoldDB" id="A0A0V8JF86"/>
<dbReference type="Gene3D" id="1.20.120.1450">
    <property type="match status" value="1"/>
</dbReference>
<gene>
    <name evidence="1" type="ORF">AS030_08845</name>
</gene>
<reference evidence="1 2" key="1">
    <citation type="journal article" date="2014" name="Antonie Van Leeuwenhoek">
        <title>Fictibacillus enclensis sp. nov., isolated from marine sediment.</title>
        <authorList>
            <person name="Dastager S.G."/>
            <person name="Mawlankar R."/>
            <person name="Srinivasan K."/>
            <person name="Tang S.K."/>
            <person name="Lee J.C."/>
            <person name="Ramana V.V."/>
            <person name="Shouche Y.S."/>
        </authorList>
    </citation>
    <scope>NUCLEOTIDE SEQUENCE [LARGE SCALE GENOMIC DNA]</scope>
    <source>
        <strain evidence="1 2">NIO-1003</strain>
    </source>
</reference>
<protein>
    <recommendedName>
        <fullName evidence="3">Heptaprenyl diphosphate synthase</fullName>
    </recommendedName>
</protein>
<evidence type="ECO:0000313" key="1">
    <source>
        <dbReference type="EMBL" id="KSU85585.1"/>
    </source>
</evidence>
<dbReference type="GO" id="GO:0009234">
    <property type="term" value="P:menaquinone biosynthetic process"/>
    <property type="evidence" value="ECO:0007669"/>
    <property type="project" value="InterPro"/>
</dbReference>
<dbReference type="OrthoDB" id="2417886at2"/>
<evidence type="ECO:0008006" key="3">
    <source>
        <dbReference type="Google" id="ProtNLM"/>
    </source>
</evidence>